<sequence length="65" mass="7423">MLCSPPSPPLQKYTSVPDPWHSTHPCAKNPSGKGFLFPPLLWVFRSFENSRFRTTQRFCLSKQAA</sequence>
<organism evidence="1 2">
    <name type="scientific">Ajellomyces capsulatus</name>
    <name type="common">Darling's disease fungus</name>
    <name type="synonym">Histoplasma capsulatum</name>
    <dbReference type="NCBI Taxonomy" id="5037"/>
    <lineage>
        <taxon>Eukaryota</taxon>
        <taxon>Fungi</taxon>
        <taxon>Dikarya</taxon>
        <taxon>Ascomycota</taxon>
        <taxon>Pezizomycotina</taxon>
        <taxon>Eurotiomycetes</taxon>
        <taxon>Eurotiomycetidae</taxon>
        <taxon>Onygenales</taxon>
        <taxon>Ajellomycetaceae</taxon>
        <taxon>Histoplasma</taxon>
    </lineage>
</organism>
<dbReference type="AlphaFoldDB" id="A0A8H7YFE4"/>
<name>A0A8H7YFE4_AJECA</name>
<dbReference type="VEuPathDB" id="FungiDB:I7I52_12185"/>
<reference evidence="1 2" key="1">
    <citation type="submission" date="2021-01" db="EMBL/GenBank/DDBJ databases">
        <title>Chromosome-level genome assembly of a human fungal pathogen reveals clustering of transcriptionally co-regulated genes.</title>
        <authorList>
            <person name="Voorhies M."/>
            <person name="Cohen S."/>
            <person name="Shea T.P."/>
            <person name="Petrus S."/>
            <person name="Munoz J.F."/>
            <person name="Poplawski S."/>
            <person name="Goldman W.E."/>
            <person name="Michael T."/>
            <person name="Cuomo C.A."/>
            <person name="Sil A."/>
            <person name="Beyhan S."/>
        </authorList>
    </citation>
    <scope>NUCLEOTIDE SEQUENCE [LARGE SCALE GENOMIC DNA]</scope>
    <source>
        <strain evidence="1 2">G184AR</strain>
    </source>
</reference>
<gene>
    <name evidence="1" type="ORF">I7I52_12185</name>
</gene>
<proteinExistence type="predicted"/>
<protein>
    <submittedName>
        <fullName evidence="1">Uncharacterized protein</fullName>
    </submittedName>
</protein>
<accession>A0A8H7YFE4</accession>
<dbReference type="EMBL" id="JAEVHI010000006">
    <property type="protein sequence ID" value="KAG5288642.1"/>
    <property type="molecule type" value="Genomic_DNA"/>
</dbReference>
<evidence type="ECO:0000313" key="2">
    <source>
        <dbReference type="Proteomes" id="UP000670092"/>
    </source>
</evidence>
<evidence type="ECO:0000313" key="1">
    <source>
        <dbReference type="EMBL" id="KAG5288642.1"/>
    </source>
</evidence>
<dbReference type="Proteomes" id="UP000670092">
    <property type="component" value="Unassembled WGS sequence"/>
</dbReference>
<comment type="caution">
    <text evidence="1">The sequence shown here is derived from an EMBL/GenBank/DDBJ whole genome shotgun (WGS) entry which is preliminary data.</text>
</comment>